<dbReference type="EMBL" id="CAUOFW020000669">
    <property type="protein sequence ID" value="CAK9134865.1"/>
    <property type="molecule type" value="Genomic_DNA"/>
</dbReference>
<gene>
    <name evidence="2" type="ORF">ILEXP_LOCUS1796</name>
</gene>
<keyword evidence="3" id="KW-1185">Reference proteome</keyword>
<sequence length="219" mass="21662">ARGSDTEALSSAKLLGNASQVLGGTTQANGGDEIRANRRGVGGANRLGNSGQQPSGSAGGWHGSVSNVDSGHEDGDAKRVSDAEEAGLGHASTRPGLNELGINFGDTLGLGFSANAGERGGSVNVGEGGGGASLGPGWRQPGVERLGDGTGSEQRSVNRVCDLGGSGESDGNLRLGGSLSSRLGVGRVDPCMGETNLGTETSLREVDGPCCGGDRGITF</sequence>
<feature type="non-terminal residue" evidence="2">
    <location>
        <position position="1"/>
    </location>
</feature>
<name>A0ABC8QU19_9AQUA</name>
<feature type="compositionally biased region" description="Basic and acidic residues" evidence="1">
    <location>
        <begin position="70"/>
        <end position="82"/>
    </location>
</feature>
<dbReference type="AlphaFoldDB" id="A0ABC8QU19"/>
<organism evidence="2 3">
    <name type="scientific">Ilex paraguariensis</name>
    <name type="common">yerba mate</name>
    <dbReference type="NCBI Taxonomy" id="185542"/>
    <lineage>
        <taxon>Eukaryota</taxon>
        <taxon>Viridiplantae</taxon>
        <taxon>Streptophyta</taxon>
        <taxon>Embryophyta</taxon>
        <taxon>Tracheophyta</taxon>
        <taxon>Spermatophyta</taxon>
        <taxon>Magnoliopsida</taxon>
        <taxon>eudicotyledons</taxon>
        <taxon>Gunneridae</taxon>
        <taxon>Pentapetalae</taxon>
        <taxon>asterids</taxon>
        <taxon>campanulids</taxon>
        <taxon>Aquifoliales</taxon>
        <taxon>Aquifoliaceae</taxon>
        <taxon>Ilex</taxon>
    </lineage>
</organism>
<evidence type="ECO:0000256" key="1">
    <source>
        <dbReference type="SAM" id="MobiDB-lite"/>
    </source>
</evidence>
<feature type="region of interest" description="Disordered" evidence="1">
    <location>
        <begin position="1"/>
        <end position="99"/>
    </location>
</feature>
<comment type="caution">
    <text evidence="2">The sequence shown here is derived from an EMBL/GenBank/DDBJ whole genome shotgun (WGS) entry which is preliminary data.</text>
</comment>
<reference evidence="2 3" key="1">
    <citation type="submission" date="2024-02" db="EMBL/GenBank/DDBJ databases">
        <authorList>
            <person name="Vignale AGUSTIN F."/>
            <person name="Sosa J E."/>
            <person name="Modenutti C."/>
        </authorList>
    </citation>
    <scope>NUCLEOTIDE SEQUENCE [LARGE SCALE GENOMIC DNA]</scope>
</reference>
<evidence type="ECO:0000313" key="2">
    <source>
        <dbReference type="EMBL" id="CAK9134865.1"/>
    </source>
</evidence>
<proteinExistence type="predicted"/>
<accession>A0ABC8QU19</accession>
<protein>
    <submittedName>
        <fullName evidence="2">Uncharacterized protein</fullName>
    </submittedName>
</protein>
<evidence type="ECO:0000313" key="3">
    <source>
        <dbReference type="Proteomes" id="UP001642360"/>
    </source>
</evidence>
<feature type="compositionally biased region" description="Polar residues" evidence="1">
    <location>
        <begin position="17"/>
        <end position="29"/>
    </location>
</feature>
<dbReference type="Proteomes" id="UP001642360">
    <property type="component" value="Unassembled WGS sequence"/>
</dbReference>